<dbReference type="Proteomes" id="UP000305948">
    <property type="component" value="Unassembled WGS sequence"/>
</dbReference>
<dbReference type="Gene3D" id="1.10.510.10">
    <property type="entry name" value="Transferase(Phosphotransferase) domain 1"/>
    <property type="match status" value="2"/>
</dbReference>
<dbReference type="SMART" id="SM00220">
    <property type="entry name" value="S_TKc"/>
    <property type="match status" value="1"/>
</dbReference>
<dbReference type="PANTHER" id="PTHR44329">
    <property type="entry name" value="SERINE/THREONINE-PROTEIN KINASE TNNI3K-RELATED"/>
    <property type="match status" value="1"/>
</dbReference>
<feature type="compositionally biased region" description="Basic and acidic residues" evidence="1">
    <location>
        <begin position="462"/>
        <end position="494"/>
    </location>
</feature>
<keyword evidence="3" id="KW-0808">Transferase</keyword>
<dbReference type="Pfam" id="PF00069">
    <property type="entry name" value="Pkinase"/>
    <property type="match status" value="1"/>
</dbReference>
<dbReference type="InterPro" id="IPR011009">
    <property type="entry name" value="Kinase-like_dom_sf"/>
</dbReference>
<organism evidence="3 4">
    <name type="scientific">Heliocybe sulcata</name>
    <dbReference type="NCBI Taxonomy" id="5364"/>
    <lineage>
        <taxon>Eukaryota</taxon>
        <taxon>Fungi</taxon>
        <taxon>Dikarya</taxon>
        <taxon>Basidiomycota</taxon>
        <taxon>Agaricomycotina</taxon>
        <taxon>Agaricomycetes</taxon>
        <taxon>Gloeophyllales</taxon>
        <taxon>Gloeophyllaceae</taxon>
        <taxon>Heliocybe</taxon>
    </lineage>
</organism>
<dbReference type="GO" id="GO:0004674">
    <property type="term" value="F:protein serine/threonine kinase activity"/>
    <property type="evidence" value="ECO:0007669"/>
    <property type="project" value="TreeGrafter"/>
</dbReference>
<dbReference type="InterPro" id="IPR051681">
    <property type="entry name" value="Ser/Thr_Kinases-Pseudokinases"/>
</dbReference>
<feature type="compositionally biased region" description="Low complexity" evidence="1">
    <location>
        <begin position="122"/>
        <end position="158"/>
    </location>
</feature>
<feature type="domain" description="Protein kinase" evidence="2">
    <location>
        <begin position="289"/>
        <end position="591"/>
    </location>
</feature>
<sequence length="596" mass="66516">MPAPRTTSYPADIVATSKRAKKGIRWLLNDADNALEDGYNRIYKEEISRRIASQQELQNLRRMYERLAAVRADLGENLHTWQGSYGKLIKLLRLRGDCIVFLQEARKSTDIIKSMSNPTSGQSSPQATSPYASSTSSTDNSTTYPFRSSSSTTSFSVDSLDEERRAAPQENEVNDLLEYLNSYPEKSGFAQIILGLALSVNNDWSDFASKVACLLGDREKAVEDVKNMPPHIIKVALNLLQRAIIGYDLNEGRDVSDSFREDCEFVLRRVSQKSGALPTCLNVVVTFGDRDDAYIDVGASASVYKATMGDTVVAVKMFHKGKHQARGLEVAMKKFRREAIVWKQLNHENILPLLGVCGNVPGFGVAGLVSPYCEQGNLTDYISEHKECDRLYMLERIAGALSHLHSHDPPIVHRDLKGRNIVMWQGEPRLTDFGITTFSQSFTVTSEKPGDGTVQFQAPETLKPEDQDDAPDKPKDSSGKTEDEMTSDSERLDASGDDIPSDTRFDEQRRQLTPACDMYSFACLCIEIYTLRLPWGDLNNITVATRVLQNRRPPRPAGDTVPPAVWSLIEACWPQEPQDRLTSDAVQHALRAMLEP</sequence>
<reference evidence="3 4" key="1">
    <citation type="journal article" date="2019" name="Nat. Ecol. Evol.">
        <title>Megaphylogeny resolves global patterns of mushroom evolution.</title>
        <authorList>
            <person name="Varga T."/>
            <person name="Krizsan K."/>
            <person name="Foldi C."/>
            <person name="Dima B."/>
            <person name="Sanchez-Garcia M."/>
            <person name="Sanchez-Ramirez S."/>
            <person name="Szollosi G.J."/>
            <person name="Szarkandi J.G."/>
            <person name="Papp V."/>
            <person name="Albert L."/>
            <person name="Andreopoulos W."/>
            <person name="Angelini C."/>
            <person name="Antonin V."/>
            <person name="Barry K.W."/>
            <person name="Bougher N.L."/>
            <person name="Buchanan P."/>
            <person name="Buyck B."/>
            <person name="Bense V."/>
            <person name="Catcheside P."/>
            <person name="Chovatia M."/>
            <person name="Cooper J."/>
            <person name="Damon W."/>
            <person name="Desjardin D."/>
            <person name="Finy P."/>
            <person name="Geml J."/>
            <person name="Haridas S."/>
            <person name="Hughes K."/>
            <person name="Justo A."/>
            <person name="Karasinski D."/>
            <person name="Kautmanova I."/>
            <person name="Kiss B."/>
            <person name="Kocsube S."/>
            <person name="Kotiranta H."/>
            <person name="LaButti K.M."/>
            <person name="Lechner B.E."/>
            <person name="Liimatainen K."/>
            <person name="Lipzen A."/>
            <person name="Lukacs Z."/>
            <person name="Mihaltcheva S."/>
            <person name="Morgado L.N."/>
            <person name="Niskanen T."/>
            <person name="Noordeloos M.E."/>
            <person name="Ohm R.A."/>
            <person name="Ortiz-Santana B."/>
            <person name="Ovrebo C."/>
            <person name="Racz N."/>
            <person name="Riley R."/>
            <person name="Savchenko A."/>
            <person name="Shiryaev A."/>
            <person name="Soop K."/>
            <person name="Spirin V."/>
            <person name="Szebenyi C."/>
            <person name="Tomsovsky M."/>
            <person name="Tulloss R.E."/>
            <person name="Uehling J."/>
            <person name="Grigoriev I.V."/>
            <person name="Vagvolgyi C."/>
            <person name="Papp T."/>
            <person name="Martin F.M."/>
            <person name="Miettinen O."/>
            <person name="Hibbett D.S."/>
            <person name="Nagy L.G."/>
        </authorList>
    </citation>
    <scope>NUCLEOTIDE SEQUENCE [LARGE SCALE GENOMIC DNA]</scope>
    <source>
        <strain evidence="3 4">OMC1185</strain>
    </source>
</reference>
<dbReference type="OrthoDB" id="346907at2759"/>
<dbReference type="InterPro" id="IPR000719">
    <property type="entry name" value="Prot_kinase_dom"/>
</dbReference>
<evidence type="ECO:0000313" key="3">
    <source>
        <dbReference type="EMBL" id="TFK53486.1"/>
    </source>
</evidence>
<dbReference type="PROSITE" id="PS00108">
    <property type="entry name" value="PROTEIN_KINASE_ST"/>
    <property type="match status" value="1"/>
</dbReference>
<dbReference type="STRING" id="5364.A0A5C3NAJ7"/>
<evidence type="ECO:0000313" key="4">
    <source>
        <dbReference type="Proteomes" id="UP000305948"/>
    </source>
</evidence>
<feature type="region of interest" description="Disordered" evidence="1">
    <location>
        <begin position="444"/>
        <end position="506"/>
    </location>
</feature>
<dbReference type="AlphaFoldDB" id="A0A5C3NAJ7"/>
<keyword evidence="3" id="KW-0418">Kinase</keyword>
<proteinExistence type="predicted"/>
<evidence type="ECO:0000259" key="2">
    <source>
        <dbReference type="PROSITE" id="PS50011"/>
    </source>
</evidence>
<dbReference type="PROSITE" id="PS50011">
    <property type="entry name" value="PROTEIN_KINASE_DOM"/>
    <property type="match status" value="1"/>
</dbReference>
<dbReference type="InterPro" id="IPR001245">
    <property type="entry name" value="Ser-Thr/Tyr_kinase_cat_dom"/>
</dbReference>
<accession>A0A5C3NAJ7</accession>
<name>A0A5C3NAJ7_9AGAM</name>
<dbReference type="EMBL" id="ML213507">
    <property type="protein sequence ID" value="TFK53486.1"/>
    <property type="molecule type" value="Genomic_DNA"/>
</dbReference>
<gene>
    <name evidence="3" type="ORF">OE88DRAFT_1655629</name>
</gene>
<dbReference type="GO" id="GO:0005524">
    <property type="term" value="F:ATP binding"/>
    <property type="evidence" value="ECO:0007669"/>
    <property type="project" value="InterPro"/>
</dbReference>
<feature type="region of interest" description="Disordered" evidence="1">
    <location>
        <begin position="113"/>
        <end position="168"/>
    </location>
</feature>
<dbReference type="InterPro" id="IPR008271">
    <property type="entry name" value="Ser/Thr_kinase_AS"/>
</dbReference>
<dbReference type="Pfam" id="PF07714">
    <property type="entry name" value="PK_Tyr_Ser-Thr"/>
    <property type="match status" value="1"/>
</dbReference>
<dbReference type="SUPFAM" id="SSF56112">
    <property type="entry name" value="Protein kinase-like (PK-like)"/>
    <property type="match status" value="1"/>
</dbReference>
<keyword evidence="4" id="KW-1185">Reference proteome</keyword>
<evidence type="ECO:0000256" key="1">
    <source>
        <dbReference type="SAM" id="MobiDB-lite"/>
    </source>
</evidence>
<protein>
    <submittedName>
        <fullName evidence="3">Kinase-like protein</fullName>
    </submittedName>
</protein>